<dbReference type="Gene3D" id="1.25.40.390">
    <property type="match status" value="1"/>
</dbReference>
<keyword evidence="3 6" id="KW-0732">Signal</keyword>
<comment type="similarity">
    <text evidence="2">Belongs to the SusD family.</text>
</comment>
<dbReference type="SUPFAM" id="SSF48452">
    <property type="entry name" value="TPR-like"/>
    <property type="match status" value="1"/>
</dbReference>
<feature type="signal peptide" evidence="6">
    <location>
        <begin position="1"/>
        <end position="22"/>
    </location>
</feature>
<dbReference type="GO" id="GO:0009279">
    <property type="term" value="C:cell outer membrane"/>
    <property type="evidence" value="ECO:0007669"/>
    <property type="project" value="UniProtKB-SubCell"/>
</dbReference>
<evidence type="ECO:0000313" key="10">
    <source>
        <dbReference type="Proteomes" id="UP000267159"/>
    </source>
</evidence>
<dbReference type="PROSITE" id="PS51257">
    <property type="entry name" value="PROKAR_LIPOPROTEIN"/>
    <property type="match status" value="1"/>
</dbReference>
<dbReference type="EMBL" id="RAZM01000098">
    <property type="protein sequence ID" value="RLT78562.1"/>
    <property type="molecule type" value="Genomic_DNA"/>
</dbReference>
<dbReference type="RefSeq" id="WP_121767294.1">
    <property type="nucleotide sequence ID" value="NZ_CANAOU010000101.1"/>
</dbReference>
<reference evidence="9 10" key="1">
    <citation type="submission" date="2018-09" db="EMBL/GenBank/DDBJ databases">
        <title>Murine metabolic-syndrome-specific gut microbial biobank.</title>
        <authorList>
            <person name="Liu C."/>
        </authorList>
    </citation>
    <scope>NUCLEOTIDE SEQUENCE [LARGE SCALE GENOMIC DNA]</scope>
    <source>
        <strain evidence="9 10">0.1X-D8-26</strain>
    </source>
</reference>
<sequence length="633" mass="73269">MKKYIRLILCACVLSMTLGLTSCESYLERSEESIVNEQDAYKNFFNFQGFTEELYYCIPLFYNNYWQSDFNWGEDEFIRVGSTWFFGHKVDNGDFWGWMKEHDGWGCCWMDGEGVTTEDDRMKKRLWPLVWYGIRKANMGLENLEKLTDATLEEKDLIAGQLYFFRGWFHFMLMQYYGGLPYIDHVLDSDNESVRLPRLNYQQTADRAAEDFRTAADLLPLSWDDTKVGQQTLGKNRQRINKIMALGYLGKNYLWAGSPLMNYESTGNKTYNAEYCKKAAEAFAEMLTYCQEEGGAADYSLIPFRDDAGNYTYSNIFYTYNQGLKIPGAPETIFQAPSYAGEWGMVEQYIPGPLMNGSSAAYTPTANYVNYYGMANGLPIPDATKADPESGYDPTHPWKDRDPRFYHDIVYDGVKCIQGATQTREEHRYANLYTGGSYRNDDSGSRSGYVLHKYIPHPFNTNYDDWGQNKGICVNVSYMRLADIYLMYAEATANAYGSPKGKVEDFSKTAEEAINHVRDRAGVGHVADKYLVSTEEFMKEVRRERAVELAYEGHRFNDLRRWLLLTEYPYTIKTAHDFDRAAGFDSEHPENNCVLNMKERVVLERKFGTKHYWLPLKRVDTNIYLEFAQNPGW</sequence>
<dbReference type="AlphaFoldDB" id="A0A3L7YYV9"/>
<proteinExistence type="inferred from homology"/>
<organism evidence="9 10">
    <name type="scientific">Bacteroides acidifaciens</name>
    <dbReference type="NCBI Taxonomy" id="85831"/>
    <lineage>
        <taxon>Bacteria</taxon>
        <taxon>Pseudomonadati</taxon>
        <taxon>Bacteroidota</taxon>
        <taxon>Bacteroidia</taxon>
        <taxon>Bacteroidales</taxon>
        <taxon>Bacteroidaceae</taxon>
        <taxon>Bacteroides</taxon>
    </lineage>
</organism>
<evidence type="ECO:0000256" key="4">
    <source>
        <dbReference type="ARBA" id="ARBA00023136"/>
    </source>
</evidence>
<comment type="caution">
    <text evidence="9">The sequence shown here is derived from an EMBL/GenBank/DDBJ whole genome shotgun (WGS) entry which is preliminary data.</text>
</comment>
<dbReference type="Pfam" id="PF07980">
    <property type="entry name" value="SusD_RagB"/>
    <property type="match status" value="1"/>
</dbReference>
<dbReference type="Proteomes" id="UP000267159">
    <property type="component" value="Unassembled WGS sequence"/>
</dbReference>
<dbReference type="InterPro" id="IPR012944">
    <property type="entry name" value="SusD_RagB_dom"/>
</dbReference>
<evidence type="ECO:0000259" key="8">
    <source>
        <dbReference type="Pfam" id="PF14322"/>
    </source>
</evidence>
<evidence type="ECO:0000256" key="1">
    <source>
        <dbReference type="ARBA" id="ARBA00004442"/>
    </source>
</evidence>
<evidence type="ECO:0000256" key="2">
    <source>
        <dbReference type="ARBA" id="ARBA00006275"/>
    </source>
</evidence>
<protein>
    <submittedName>
        <fullName evidence="9">RagB/SusD family nutrient uptake outer membrane protein</fullName>
    </submittedName>
</protein>
<keyword evidence="4" id="KW-0472">Membrane</keyword>
<gene>
    <name evidence="9" type="ORF">D7Y07_18530</name>
</gene>
<evidence type="ECO:0000256" key="5">
    <source>
        <dbReference type="ARBA" id="ARBA00023237"/>
    </source>
</evidence>
<dbReference type="Pfam" id="PF14322">
    <property type="entry name" value="SusD-like_3"/>
    <property type="match status" value="1"/>
</dbReference>
<name>A0A3L7YYV9_9BACE</name>
<feature type="domain" description="RagB/SusD" evidence="7">
    <location>
        <begin position="338"/>
        <end position="633"/>
    </location>
</feature>
<feature type="domain" description="SusD-like N-terminal" evidence="8">
    <location>
        <begin position="113"/>
        <end position="226"/>
    </location>
</feature>
<comment type="subcellular location">
    <subcellularLocation>
        <location evidence="1">Cell outer membrane</location>
    </subcellularLocation>
</comment>
<evidence type="ECO:0000256" key="3">
    <source>
        <dbReference type="ARBA" id="ARBA00022729"/>
    </source>
</evidence>
<evidence type="ECO:0000313" key="9">
    <source>
        <dbReference type="EMBL" id="RLT78562.1"/>
    </source>
</evidence>
<accession>A0A3L7YYV9</accession>
<evidence type="ECO:0000256" key="6">
    <source>
        <dbReference type="SAM" id="SignalP"/>
    </source>
</evidence>
<dbReference type="InterPro" id="IPR011990">
    <property type="entry name" value="TPR-like_helical_dom_sf"/>
</dbReference>
<feature type="chain" id="PRO_5018083538" evidence="6">
    <location>
        <begin position="23"/>
        <end position="633"/>
    </location>
</feature>
<keyword evidence="5" id="KW-0998">Cell outer membrane</keyword>
<evidence type="ECO:0000259" key="7">
    <source>
        <dbReference type="Pfam" id="PF07980"/>
    </source>
</evidence>
<dbReference type="InterPro" id="IPR033985">
    <property type="entry name" value="SusD-like_N"/>
</dbReference>